<dbReference type="PANTHER" id="PTHR39469:SF1">
    <property type="entry name" value="DUF4203 DOMAIN-CONTAINING PROTEIN"/>
    <property type="match status" value="1"/>
</dbReference>
<organism evidence="9 10">
    <name type="scientific">Parathielavia hyrcaniae</name>
    <dbReference type="NCBI Taxonomy" id="113614"/>
    <lineage>
        <taxon>Eukaryota</taxon>
        <taxon>Fungi</taxon>
        <taxon>Dikarya</taxon>
        <taxon>Ascomycota</taxon>
        <taxon>Pezizomycotina</taxon>
        <taxon>Sordariomycetes</taxon>
        <taxon>Sordariomycetidae</taxon>
        <taxon>Sordariales</taxon>
        <taxon>Chaetomiaceae</taxon>
        <taxon>Parathielavia</taxon>
    </lineage>
</organism>
<dbReference type="Proteomes" id="UP001305647">
    <property type="component" value="Unassembled WGS sequence"/>
</dbReference>
<feature type="transmembrane region" description="Helical" evidence="6">
    <location>
        <begin position="144"/>
        <end position="165"/>
    </location>
</feature>
<evidence type="ECO:0000256" key="5">
    <source>
        <dbReference type="SAM" id="MobiDB-lite"/>
    </source>
</evidence>
<evidence type="ECO:0000256" key="7">
    <source>
        <dbReference type="SAM" id="SignalP"/>
    </source>
</evidence>
<evidence type="ECO:0000256" key="2">
    <source>
        <dbReference type="ARBA" id="ARBA00022692"/>
    </source>
</evidence>
<evidence type="ECO:0000259" key="8">
    <source>
        <dbReference type="Pfam" id="PF13886"/>
    </source>
</evidence>
<feature type="compositionally biased region" description="Polar residues" evidence="5">
    <location>
        <begin position="478"/>
        <end position="497"/>
    </location>
</feature>
<feature type="compositionally biased region" description="Low complexity" evidence="5">
    <location>
        <begin position="1003"/>
        <end position="1021"/>
    </location>
</feature>
<protein>
    <recommendedName>
        <fullName evidence="8">TM7S3/TM198-like domain-containing protein</fullName>
    </recommendedName>
</protein>
<name>A0AAN6T6L5_9PEZI</name>
<feature type="transmembrane region" description="Helical" evidence="6">
    <location>
        <begin position="117"/>
        <end position="137"/>
    </location>
</feature>
<evidence type="ECO:0000256" key="1">
    <source>
        <dbReference type="ARBA" id="ARBA00004141"/>
    </source>
</evidence>
<dbReference type="InterPro" id="IPR025256">
    <property type="entry name" value="TM7S3/TM198-like_dom"/>
</dbReference>
<feature type="compositionally biased region" description="Pro residues" evidence="5">
    <location>
        <begin position="77"/>
        <end position="89"/>
    </location>
</feature>
<reference evidence="9" key="2">
    <citation type="submission" date="2023-05" db="EMBL/GenBank/DDBJ databases">
        <authorList>
            <consortium name="Lawrence Berkeley National Laboratory"/>
            <person name="Steindorff A."/>
            <person name="Hensen N."/>
            <person name="Bonometti L."/>
            <person name="Westerberg I."/>
            <person name="Brannstrom I.O."/>
            <person name="Guillou S."/>
            <person name="Cros-Aarteil S."/>
            <person name="Calhoun S."/>
            <person name="Haridas S."/>
            <person name="Kuo A."/>
            <person name="Mondo S."/>
            <person name="Pangilinan J."/>
            <person name="Riley R."/>
            <person name="Labutti K."/>
            <person name="Andreopoulos B."/>
            <person name="Lipzen A."/>
            <person name="Chen C."/>
            <person name="Yanf M."/>
            <person name="Daum C."/>
            <person name="Ng V."/>
            <person name="Clum A."/>
            <person name="Ohm R."/>
            <person name="Martin F."/>
            <person name="Silar P."/>
            <person name="Natvig D."/>
            <person name="Lalanne C."/>
            <person name="Gautier V."/>
            <person name="Ament-Velasquez S.L."/>
            <person name="Kruys A."/>
            <person name="Hutchinson M.I."/>
            <person name="Powell A.J."/>
            <person name="Barry K."/>
            <person name="Miller A.N."/>
            <person name="Grigoriev I.V."/>
            <person name="Debuchy R."/>
            <person name="Gladieux P."/>
            <person name="Thoren M.H."/>
            <person name="Johannesson H."/>
        </authorList>
    </citation>
    <scope>NUCLEOTIDE SEQUENCE</scope>
    <source>
        <strain evidence="9">CBS 757.83</strain>
    </source>
</reference>
<feature type="transmembrane region" description="Helical" evidence="6">
    <location>
        <begin position="201"/>
        <end position="224"/>
    </location>
</feature>
<dbReference type="GO" id="GO:0016020">
    <property type="term" value="C:membrane"/>
    <property type="evidence" value="ECO:0007669"/>
    <property type="project" value="UniProtKB-SubCell"/>
</dbReference>
<dbReference type="AlphaFoldDB" id="A0AAN6T6L5"/>
<feature type="chain" id="PRO_5042965700" description="TM7S3/TM198-like domain-containing protein" evidence="7">
    <location>
        <begin position="24"/>
        <end position="1170"/>
    </location>
</feature>
<feature type="region of interest" description="Disordered" evidence="5">
    <location>
        <begin position="1003"/>
        <end position="1055"/>
    </location>
</feature>
<feature type="transmembrane region" description="Helical" evidence="6">
    <location>
        <begin position="255"/>
        <end position="273"/>
    </location>
</feature>
<feature type="transmembrane region" description="Helical" evidence="6">
    <location>
        <begin position="230"/>
        <end position="248"/>
    </location>
</feature>
<keyword evidence="7" id="KW-0732">Signal</keyword>
<reference evidence="9" key="1">
    <citation type="journal article" date="2023" name="Mol. Phylogenet. Evol.">
        <title>Genome-scale phylogeny and comparative genomics of the fungal order Sordariales.</title>
        <authorList>
            <person name="Hensen N."/>
            <person name="Bonometti L."/>
            <person name="Westerberg I."/>
            <person name="Brannstrom I.O."/>
            <person name="Guillou S."/>
            <person name="Cros-Aarteil S."/>
            <person name="Calhoun S."/>
            <person name="Haridas S."/>
            <person name="Kuo A."/>
            <person name="Mondo S."/>
            <person name="Pangilinan J."/>
            <person name="Riley R."/>
            <person name="LaButti K."/>
            <person name="Andreopoulos B."/>
            <person name="Lipzen A."/>
            <person name="Chen C."/>
            <person name="Yan M."/>
            <person name="Daum C."/>
            <person name="Ng V."/>
            <person name="Clum A."/>
            <person name="Steindorff A."/>
            <person name="Ohm R.A."/>
            <person name="Martin F."/>
            <person name="Silar P."/>
            <person name="Natvig D.O."/>
            <person name="Lalanne C."/>
            <person name="Gautier V."/>
            <person name="Ament-Velasquez S.L."/>
            <person name="Kruys A."/>
            <person name="Hutchinson M.I."/>
            <person name="Powell A.J."/>
            <person name="Barry K."/>
            <person name="Miller A.N."/>
            <person name="Grigoriev I.V."/>
            <person name="Debuchy R."/>
            <person name="Gladieux P."/>
            <person name="Hiltunen Thoren M."/>
            <person name="Johannesson H."/>
        </authorList>
    </citation>
    <scope>NUCLEOTIDE SEQUENCE</scope>
    <source>
        <strain evidence="9">CBS 757.83</strain>
    </source>
</reference>
<dbReference type="Pfam" id="PF13886">
    <property type="entry name" value="TM7S3_TM198"/>
    <property type="match status" value="1"/>
</dbReference>
<feature type="compositionally biased region" description="Basic and acidic residues" evidence="5">
    <location>
        <begin position="691"/>
        <end position="708"/>
    </location>
</feature>
<feature type="transmembrane region" description="Helical" evidence="6">
    <location>
        <begin position="171"/>
        <end position="194"/>
    </location>
</feature>
<dbReference type="EMBL" id="MU863624">
    <property type="protein sequence ID" value="KAK4106708.1"/>
    <property type="molecule type" value="Genomic_DNA"/>
</dbReference>
<sequence>MRLLAASGQAWLCLCLLHSLTAAATDHARRQETTAAADSPSPLPSTATRTLTDDEQTSTTTPTPSTSVEVTSTTLPSTPPPASSFPIPTPTEDANSALFNATVPEDQLPLEPQVTPGWAVAGTILIITGTIFALAGVRAQRLQTFFSTAFLAALGTTVLILYLMTPPVSDAVQGAFVVAAVCTGAALGGLALLFRDLVEGLGCGLGGFSLSMWLLTLRAGGLVGGPHSNIGKIVFIAAFTCAGLSLYFSHWTRAYGLVAGISFAGSTAAVLGIDCFSRAGLKEFWAYIWAVNNEGLFPEGTATYPLTRGIRVELALTIILFVVGGISQLKLWRVVRDRRNKSKVVPTDEEAAVRPDEEESVGRRVEEMTAQERREWERVYGDAGSGRGRATDSAVGDTESEKPDGPTKGASVTSAAEAWSPVETPDGLLLPRPANESPQAQGIAEKDVGDGKATVRVVEDNVSEGNSADGGAQEKARSTSQNVATAPATSPSLESTQAPAVIPLPFQIPPPRSHKAESSIAAVAEDEASMAAAAEDSDEPTIAARDDDTGSVPRMWRNSVSIQRSLPRHSADCEVRGNTAPKVYQNPAQPIKATGDDLDSVIAILDDESSSGDADSTILDSPRLPEVDVGASFEGKEQGVWTDQEKQSPSAPADEVTEDEGSPAVGGLGQQSVPSLSLPSIQQPSTEIGETTEKQEEAAAPRERKFAEATECPAPSATESKESAPKTTARLTKMNLPPALPGVALTYRTNEWAKHLSIAETPDPEALQVSDPITEAPEEQPAHLDVVELQRTAVNGAPLPAAPRTSSALSINPPHDARSASRISLTASETGLVTSAAPDPQYASRPAAYRSTSAILGRQSPMLLPEPIAEEDAETRGTPGAQPAGDIQAALPTVDHGHPASRSTSDLVIQPSAAYAHAKPQTLIGMREMLLRSRASGLSTAMNQATIIRTPTPTPTPTDPATAIIRSHSPPTQPTSQPPSSSKPDADLDDLPLSQRRSLIRASQSQNSLLQLQPAQQQPPRAESPTFVDPYQSARHHHRSISPRESAREAQLAQFRSSVESFGGGITTPPAQPPAAAGAAGMGVYYGHSGGSGGAESSPDQQQKSEYALRSMELQRRVMLGQKEAEARRREAEAAEKHRYQREFEERMRSGALMGVHRDAMRRLQKSVKD</sequence>
<feature type="compositionally biased region" description="Low complexity" evidence="5">
    <location>
        <begin position="57"/>
        <end position="76"/>
    </location>
</feature>
<feature type="signal peptide" evidence="7">
    <location>
        <begin position="1"/>
        <end position="23"/>
    </location>
</feature>
<keyword evidence="2 6" id="KW-0812">Transmembrane</keyword>
<feature type="region of interest" description="Disordered" evidence="5">
    <location>
        <begin position="605"/>
        <end position="735"/>
    </location>
</feature>
<keyword evidence="3 6" id="KW-1133">Transmembrane helix</keyword>
<comment type="subcellular location">
    <subcellularLocation>
        <location evidence="1">Membrane</location>
        <topology evidence="1">Multi-pass membrane protein</topology>
    </subcellularLocation>
</comment>
<comment type="caution">
    <text evidence="9">The sequence shown here is derived from an EMBL/GenBank/DDBJ whole genome shotgun (WGS) entry which is preliminary data.</text>
</comment>
<feature type="domain" description="TM7S3/TM198-like" evidence="8">
    <location>
        <begin position="122"/>
        <end position="329"/>
    </location>
</feature>
<proteinExistence type="predicted"/>
<keyword evidence="10" id="KW-1185">Reference proteome</keyword>
<keyword evidence="4 6" id="KW-0472">Membrane</keyword>
<accession>A0AAN6T6L5</accession>
<evidence type="ECO:0000256" key="3">
    <source>
        <dbReference type="ARBA" id="ARBA00022989"/>
    </source>
</evidence>
<evidence type="ECO:0000313" key="9">
    <source>
        <dbReference type="EMBL" id="KAK4106708.1"/>
    </source>
</evidence>
<feature type="region of interest" description="Disordered" evidence="5">
    <location>
        <begin position="31"/>
        <end position="90"/>
    </location>
</feature>
<feature type="compositionally biased region" description="Basic and acidic residues" evidence="5">
    <location>
        <begin position="351"/>
        <end position="380"/>
    </location>
</feature>
<evidence type="ECO:0000313" key="10">
    <source>
        <dbReference type="Proteomes" id="UP001305647"/>
    </source>
</evidence>
<feature type="region of interest" description="Disordered" evidence="5">
    <location>
        <begin position="344"/>
        <end position="497"/>
    </location>
</feature>
<evidence type="ECO:0000256" key="6">
    <source>
        <dbReference type="SAM" id="Phobius"/>
    </source>
</evidence>
<gene>
    <name evidence="9" type="ORF">N658DRAFT_482497</name>
</gene>
<evidence type="ECO:0000256" key="4">
    <source>
        <dbReference type="ARBA" id="ARBA00023136"/>
    </source>
</evidence>
<feature type="compositionally biased region" description="Low complexity" evidence="5">
    <location>
        <begin position="670"/>
        <end position="685"/>
    </location>
</feature>
<feature type="region of interest" description="Disordered" evidence="5">
    <location>
        <begin position="527"/>
        <end position="554"/>
    </location>
</feature>
<feature type="region of interest" description="Disordered" evidence="5">
    <location>
        <begin position="947"/>
        <end position="990"/>
    </location>
</feature>
<dbReference type="PANTHER" id="PTHR39469">
    <property type="entry name" value="CHROMOSOME 1, WHOLE GENOME SHOTGUN SEQUENCE"/>
    <property type="match status" value="1"/>
</dbReference>